<proteinExistence type="predicted"/>
<name>A0A139WL47_TRICA</name>
<dbReference type="Proteomes" id="UP000007266">
    <property type="component" value="Linkage group 3"/>
</dbReference>
<organism evidence="1 2">
    <name type="scientific">Tribolium castaneum</name>
    <name type="common">Red flour beetle</name>
    <dbReference type="NCBI Taxonomy" id="7070"/>
    <lineage>
        <taxon>Eukaryota</taxon>
        <taxon>Metazoa</taxon>
        <taxon>Ecdysozoa</taxon>
        <taxon>Arthropoda</taxon>
        <taxon>Hexapoda</taxon>
        <taxon>Insecta</taxon>
        <taxon>Pterygota</taxon>
        <taxon>Neoptera</taxon>
        <taxon>Endopterygota</taxon>
        <taxon>Coleoptera</taxon>
        <taxon>Polyphaga</taxon>
        <taxon>Cucujiformia</taxon>
        <taxon>Tenebrionidae</taxon>
        <taxon>Tenebrionidae incertae sedis</taxon>
        <taxon>Tribolium</taxon>
    </lineage>
</organism>
<sequence length="143" mass="16738">MDPQILEILENYPNFLNDDYFVDCTWEEDEINKKAPFVRILPCHFVVKHVSYIRKKTGCYFIVKYSYNTEEDLPTGDGLKVLVDRIKKYSPSNTVVVDHHIEPPTYIVITYAVCCKCTRLGFKYPIQTPQVWAIKSAVEKFHI</sequence>
<protein>
    <submittedName>
        <fullName evidence="1">Uncharacterized protein</fullName>
    </submittedName>
</protein>
<reference evidence="1 2" key="1">
    <citation type="journal article" date="2008" name="Nature">
        <title>The genome of the model beetle and pest Tribolium castaneum.</title>
        <authorList>
            <consortium name="Tribolium Genome Sequencing Consortium"/>
            <person name="Richards S."/>
            <person name="Gibbs R.A."/>
            <person name="Weinstock G.M."/>
            <person name="Brown S.J."/>
            <person name="Denell R."/>
            <person name="Beeman R.W."/>
            <person name="Gibbs R."/>
            <person name="Beeman R.W."/>
            <person name="Brown S.J."/>
            <person name="Bucher G."/>
            <person name="Friedrich M."/>
            <person name="Grimmelikhuijzen C.J."/>
            <person name="Klingler M."/>
            <person name="Lorenzen M."/>
            <person name="Richards S."/>
            <person name="Roth S."/>
            <person name="Schroder R."/>
            <person name="Tautz D."/>
            <person name="Zdobnov E.M."/>
            <person name="Muzny D."/>
            <person name="Gibbs R.A."/>
            <person name="Weinstock G.M."/>
            <person name="Attaway T."/>
            <person name="Bell S."/>
            <person name="Buhay C.J."/>
            <person name="Chandrabose M.N."/>
            <person name="Chavez D."/>
            <person name="Clerk-Blankenburg K.P."/>
            <person name="Cree A."/>
            <person name="Dao M."/>
            <person name="Davis C."/>
            <person name="Chacko J."/>
            <person name="Dinh H."/>
            <person name="Dugan-Rocha S."/>
            <person name="Fowler G."/>
            <person name="Garner T.T."/>
            <person name="Garnes J."/>
            <person name="Gnirke A."/>
            <person name="Hawes A."/>
            <person name="Hernandez J."/>
            <person name="Hines S."/>
            <person name="Holder M."/>
            <person name="Hume J."/>
            <person name="Jhangiani S.N."/>
            <person name="Joshi V."/>
            <person name="Khan Z.M."/>
            <person name="Jackson L."/>
            <person name="Kovar C."/>
            <person name="Kowis A."/>
            <person name="Lee S."/>
            <person name="Lewis L.R."/>
            <person name="Margolis J."/>
            <person name="Morgan M."/>
            <person name="Nazareth L.V."/>
            <person name="Nguyen N."/>
            <person name="Okwuonu G."/>
            <person name="Parker D."/>
            <person name="Richards S."/>
            <person name="Ruiz S.J."/>
            <person name="Santibanez J."/>
            <person name="Savard J."/>
            <person name="Scherer S.E."/>
            <person name="Schneider B."/>
            <person name="Sodergren E."/>
            <person name="Tautz D."/>
            <person name="Vattahil S."/>
            <person name="Villasana D."/>
            <person name="White C.S."/>
            <person name="Wright R."/>
            <person name="Park Y."/>
            <person name="Beeman R.W."/>
            <person name="Lord J."/>
            <person name="Oppert B."/>
            <person name="Lorenzen M."/>
            <person name="Brown S."/>
            <person name="Wang L."/>
            <person name="Savard J."/>
            <person name="Tautz D."/>
            <person name="Richards S."/>
            <person name="Weinstock G."/>
            <person name="Gibbs R.A."/>
            <person name="Liu Y."/>
            <person name="Worley K."/>
            <person name="Weinstock G."/>
            <person name="Elsik C.G."/>
            <person name="Reese J.T."/>
            <person name="Elhaik E."/>
            <person name="Landan G."/>
            <person name="Graur D."/>
            <person name="Arensburger P."/>
            <person name="Atkinson P."/>
            <person name="Beeman R.W."/>
            <person name="Beidler J."/>
            <person name="Brown S.J."/>
            <person name="Demuth J.P."/>
            <person name="Drury D.W."/>
            <person name="Du Y.Z."/>
            <person name="Fujiwara H."/>
            <person name="Lorenzen M."/>
            <person name="Maselli V."/>
            <person name="Osanai M."/>
            <person name="Park Y."/>
            <person name="Robertson H.M."/>
            <person name="Tu Z."/>
            <person name="Wang J.J."/>
            <person name="Wang S."/>
            <person name="Richards S."/>
            <person name="Song H."/>
            <person name="Zhang L."/>
            <person name="Sodergren E."/>
            <person name="Werner D."/>
            <person name="Stanke M."/>
            <person name="Morgenstern B."/>
            <person name="Solovyev V."/>
            <person name="Kosarev P."/>
            <person name="Brown G."/>
            <person name="Chen H.C."/>
            <person name="Ermolaeva O."/>
            <person name="Hlavina W."/>
            <person name="Kapustin Y."/>
            <person name="Kiryutin B."/>
            <person name="Kitts P."/>
            <person name="Maglott D."/>
            <person name="Pruitt K."/>
            <person name="Sapojnikov V."/>
            <person name="Souvorov A."/>
            <person name="Mackey A.J."/>
            <person name="Waterhouse R.M."/>
            <person name="Wyder S."/>
            <person name="Zdobnov E.M."/>
            <person name="Zdobnov E.M."/>
            <person name="Wyder S."/>
            <person name="Kriventseva E.V."/>
            <person name="Kadowaki T."/>
            <person name="Bork P."/>
            <person name="Aranda M."/>
            <person name="Bao R."/>
            <person name="Beermann A."/>
            <person name="Berns N."/>
            <person name="Bolognesi R."/>
            <person name="Bonneton F."/>
            <person name="Bopp D."/>
            <person name="Brown S.J."/>
            <person name="Bucher G."/>
            <person name="Butts T."/>
            <person name="Chaumot A."/>
            <person name="Denell R.E."/>
            <person name="Ferrier D.E."/>
            <person name="Friedrich M."/>
            <person name="Gordon C.M."/>
            <person name="Jindra M."/>
            <person name="Klingler M."/>
            <person name="Lan Q."/>
            <person name="Lattorff H.M."/>
            <person name="Laudet V."/>
            <person name="von Levetsow C."/>
            <person name="Liu Z."/>
            <person name="Lutz R."/>
            <person name="Lynch J.A."/>
            <person name="da Fonseca R.N."/>
            <person name="Posnien N."/>
            <person name="Reuter R."/>
            <person name="Roth S."/>
            <person name="Savard J."/>
            <person name="Schinko J.B."/>
            <person name="Schmitt C."/>
            <person name="Schoppmeier M."/>
            <person name="Schroder R."/>
            <person name="Shippy T.D."/>
            <person name="Simonnet F."/>
            <person name="Marques-Souza H."/>
            <person name="Tautz D."/>
            <person name="Tomoyasu Y."/>
            <person name="Trauner J."/>
            <person name="Van der Zee M."/>
            <person name="Vervoort M."/>
            <person name="Wittkopp N."/>
            <person name="Wimmer E.A."/>
            <person name="Yang X."/>
            <person name="Jones A.K."/>
            <person name="Sattelle D.B."/>
            <person name="Ebert P.R."/>
            <person name="Nelson D."/>
            <person name="Scott J.G."/>
            <person name="Beeman R.W."/>
            <person name="Muthukrishnan S."/>
            <person name="Kramer K.J."/>
            <person name="Arakane Y."/>
            <person name="Beeman R.W."/>
            <person name="Zhu Q."/>
            <person name="Hogenkamp D."/>
            <person name="Dixit R."/>
            <person name="Oppert B."/>
            <person name="Jiang H."/>
            <person name="Zou Z."/>
            <person name="Marshall J."/>
            <person name="Elpidina E."/>
            <person name="Vinokurov K."/>
            <person name="Oppert C."/>
            <person name="Zou Z."/>
            <person name="Evans J."/>
            <person name="Lu Z."/>
            <person name="Zhao P."/>
            <person name="Sumathipala N."/>
            <person name="Altincicek B."/>
            <person name="Vilcinskas A."/>
            <person name="Williams M."/>
            <person name="Hultmark D."/>
            <person name="Hetru C."/>
            <person name="Jiang H."/>
            <person name="Grimmelikhuijzen C.J."/>
            <person name="Hauser F."/>
            <person name="Cazzamali G."/>
            <person name="Williamson M."/>
            <person name="Park Y."/>
            <person name="Li B."/>
            <person name="Tanaka Y."/>
            <person name="Predel R."/>
            <person name="Neupert S."/>
            <person name="Schachtner J."/>
            <person name="Verleyen P."/>
            <person name="Raible F."/>
            <person name="Bork P."/>
            <person name="Friedrich M."/>
            <person name="Walden K.K."/>
            <person name="Robertson H.M."/>
            <person name="Angeli S."/>
            <person name="Foret S."/>
            <person name="Bucher G."/>
            <person name="Schuetz S."/>
            <person name="Maleszka R."/>
            <person name="Wimmer E.A."/>
            <person name="Beeman R.W."/>
            <person name="Lorenzen M."/>
            <person name="Tomoyasu Y."/>
            <person name="Miller S.C."/>
            <person name="Grossmann D."/>
            <person name="Bucher G."/>
        </authorList>
    </citation>
    <scope>NUCLEOTIDE SEQUENCE [LARGE SCALE GENOMIC DNA]</scope>
    <source>
        <strain evidence="1 2">Georgia GA2</strain>
    </source>
</reference>
<evidence type="ECO:0000313" key="2">
    <source>
        <dbReference type="Proteomes" id="UP000007266"/>
    </source>
</evidence>
<dbReference type="AlphaFoldDB" id="A0A139WL47"/>
<accession>A0A139WL47</accession>
<keyword evidence="2" id="KW-1185">Reference proteome</keyword>
<reference evidence="1 2" key="2">
    <citation type="journal article" date="2010" name="Nucleic Acids Res.">
        <title>BeetleBase in 2010: revisions to provide comprehensive genomic information for Tribolium castaneum.</title>
        <authorList>
            <person name="Kim H.S."/>
            <person name="Murphy T."/>
            <person name="Xia J."/>
            <person name="Caragea D."/>
            <person name="Park Y."/>
            <person name="Beeman R.W."/>
            <person name="Lorenzen M.D."/>
            <person name="Butcher S."/>
            <person name="Manak J.R."/>
            <person name="Brown S.J."/>
        </authorList>
    </citation>
    <scope>GENOME REANNOTATION</scope>
    <source>
        <strain evidence="1 2">Georgia GA2</strain>
    </source>
</reference>
<gene>
    <name evidence="1" type="primary">AUGUSTUS-3.0.2_32373</name>
    <name evidence="1" type="ORF">TcasGA2_TC032373</name>
</gene>
<dbReference type="EMBL" id="KQ971321">
    <property type="protein sequence ID" value="KYB28626.1"/>
    <property type="molecule type" value="Genomic_DNA"/>
</dbReference>
<dbReference type="InParanoid" id="A0A139WL47"/>
<evidence type="ECO:0000313" key="1">
    <source>
        <dbReference type="EMBL" id="KYB28626.1"/>
    </source>
</evidence>